<dbReference type="PANTHER" id="PTHR35010">
    <property type="entry name" value="BLL4672 PROTEIN-RELATED"/>
    <property type="match status" value="1"/>
</dbReference>
<evidence type="ECO:0000313" key="3">
    <source>
        <dbReference type="Proteomes" id="UP000030302"/>
    </source>
</evidence>
<dbReference type="PROSITE" id="PS50943">
    <property type="entry name" value="HTH_CROC1"/>
    <property type="match status" value="1"/>
</dbReference>
<evidence type="ECO:0000313" key="2">
    <source>
        <dbReference type="EMBL" id="AIY39365.1"/>
    </source>
</evidence>
<dbReference type="GO" id="GO:0003677">
    <property type="term" value="F:DNA binding"/>
    <property type="evidence" value="ECO:0007669"/>
    <property type="project" value="InterPro"/>
</dbReference>
<dbReference type="AlphaFoldDB" id="A0A0A1F6E2"/>
<accession>A0A0A1F6E2</accession>
<proteinExistence type="predicted"/>
<dbReference type="Pfam" id="PF01381">
    <property type="entry name" value="HTH_3"/>
    <property type="match status" value="1"/>
</dbReference>
<feature type="domain" description="HTH cro/C1-type" evidence="1">
    <location>
        <begin position="32"/>
        <end position="86"/>
    </location>
</feature>
<gene>
    <name evidence="2" type="ORF">LT85_0205</name>
</gene>
<reference evidence="3" key="1">
    <citation type="journal article" date="2014" name="Soil Biol. Biochem.">
        <title>Structure and function of bacterial communities in ageing soils: Insights from the Mendocino ecological staircase.</title>
        <authorList>
            <person name="Uroz S."/>
            <person name="Tech J.J."/>
            <person name="Sawaya N.A."/>
            <person name="Frey-Klett P."/>
            <person name="Leveau J.H.J."/>
        </authorList>
    </citation>
    <scope>NUCLEOTIDE SEQUENCE [LARGE SCALE GENOMIC DNA]</scope>
    <source>
        <strain evidence="3">Cal35</strain>
    </source>
</reference>
<name>A0A0A1F6E2_9BURK</name>
<evidence type="ECO:0000259" key="1">
    <source>
        <dbReference type="PROSITE" id="PS50943"/>
    </source>
</evidence>
<dbReference type="OrthoDB" id="2959414at2"/>
<sequence length="289" mass="32333">MGASQLAAEAGSKEDSERAARNRYFNDFAAALRYWRDKRGYSQLRLSTESQISQRHISFLESGRSQPSRELILKLGTVLDIPLRQRNVMLLAAGFAPAYQERKLSDPELASVKQALDFMLAQQAPYPALVVDRLWNLVMSNGPAAMMIRWLLDMPDAQPIPREGVNVLKLMLDPQAIRKYLVNWQDVSADLLHWIQREAMSDGPGSEATGLLEQLVALPGVKAATQAPNLDTRVLPFLAMTIRKDDVELNLFTSITTMGTPHDVTVHELRIESFFPADAVTAAWFKSRA</sequence>
<dbReference type="Pfam" id="PF17765">
    <property type="entry name" value="MLTR_LBD"/>
    <property type="match status" value="1"/>
</dbReference>
<dbReference type="InterPro" id="IPR001387">
    <property type="entry name" value="Cro/C1-type_HTH"/>
</dbReference>
<keyword evidence="3" id="KW-1185">Reference proteome</keyword>
<dbReference type="KEGG" id="care:LT85_0205"/>
<dbReference type="EMBL" id="CP009962">
    <property type="protein sequence ID" value="AIY39365.1"/>
    <property type="molecule type" value="Genomic_DNA"/>
</dbReference>
<dbReference type="SUPFAM" id="SSF47413">
    <property type="entry name" value="lambda repressor-like DNA-binding domains"/>
    <property type="match status" value="1"/>
</dbReference>
<dbReference type="HOGENOM" id="CLU_083309_0_0_4"/>
<dbReference type="SMART" id="SM00530">
    <property type="entry name" value="HTH_XRE"/>
    <property type="match status" value="1"/>
</dbReference>
<dbReference type="Gene3D" id="3.30.450.180">
    <property type="match status" value="1"/>
</dbReference>
<dbReference type="PANTHER" id="PTHR35010:SF4">
    <property type="entry name" value="BLL5781 PROTEIN"/>
    <property type="match status" value="1"/>
</dbReference>
<dbReference type="CDD" id="cd00093">
    <property type="entry name" value="HTH_XRE"/>
    <property type="match status" value="1"/>
</dbReference>
<dbReference type="RefSeq" id="WP_081991885.1">
    <property type="nucleotide sequence ID" value="NZ_CP009962.1"/>
</dbReference>
<dbReference type="Gene3D" id="1.10.260.40">
    <property type="entry name" value="lambda repressor-like DNA-binding domains"/>
    <property type="match status" value="1"/>
</dbReference>
<dbReference type="InterPro" id="IPR041413">
    <property type="entry name" value="MLTR_LBD"/>
</dbReference>
<organism evidence="2 3">
    <name type="scientific">Collimonas arenae</name>
    <dbReference type="NCBI Taxonomy" id="279058"/>
    <lineage>
        <taxon>Bacteria</taxon>
        <taxon>Pseudomonadati</taxon>
        <taxon>Pseudomonadota</taxon>
        <taxon>Betaproteobacteria</taxon>
        <taxon>Burkholderiales</taxon>
        <taxon>Oxalobacteraceae</taxon>
        <taxon>Collimonas</taxon>
    </lineage>
</organism>
<protein>
    <submittedName>
        <fullName evidence="2">Transcriptional regulator</fullName>
    </submittedName>
</protein>
<dbReference type="STRING" id="279058.LT85_0205"/>
<dbReference type="Proteomes" id="UP000030302">
    <property type="component" value="Chromosome"/>
</dbReference>
<dbReference type="InterPro" id="IPR010982">
    <property type="entry name" value="Lambda_DNA-bd_dom_sf"/>
</dbReference>